<reference evidence="3" key="1">
    <citation type="submission" date="2011-08" db="EMBL/GenBank/DDBJ databases">
        <title>The draft genome of Latimeria chalumnae.</title>
        <authorList>
            <person name="Di Palma F."/>
            <person name="Alfoldi J."/>
            <person name="Johnson J."/>
            <person name="Berlin A."/>
            <person name="Gnerre S."/>
            <person name="Jaffe D."/>
            <person name="MacCallum I."/>
            <person name="Young S."/>
            <person name="Walker B.J."/>
            <person name="Lander E."/>
            <person name="Lindblad-Toh K."/>
        </authorList>
    </citation>
    <scope>NUCLEOTIDE SEQUENCE [LARGE SCALE GENOMIC DNA]</scope>
    <source>
        <strain evidence="3">Wild caught</strain>
    </source>
</reference>
<dbReference type="EMBL" id="AFYH01257133">
    <property type="status" value="NOT_ANNOTATED_CDS"/>
    <property type="molecule type" value="Genomic_DNA"/>
</dbReference>
<dbReference type="eggNOG" id="ENOG502SRQ0">
    <property type="taxonomic scope" value="Eukaryota"/>
</dbReference>
<accession>H3A2T2</accession>
<reference evidence="2" key="3">
    <citation type="submission" date="2025-09" db="UniProtKB">
        <authorList>
            <consortium name="Ensembl"/>
        </authorList>
    </citation>
    <scope>IDENTIFICATION</scope>
</reference>
<dbReference type="STRING" id="7897.ENSLACP00000003953"/>
<name>H3A2T2_LATCH</name>
<evidence type="ECO:0000313" key="2">
    <source>
        <dbReference type="Ensembl" id="ENSLACP00000003953.1"/>
    </source>
</evidence>
<evidence type="ECO:0000256" key="1">
    <source>
        <dbReference type="SAM" id="Coils"/>
    </source>
</evidence>
<dbReference type="Ensembl" id="ENSLACT00000003989.1">
    <property type="protein sequence ID" value="ENSLACP00000003953.1"/>
    <property type="gene ID" value="ENSLACG00000003518.1"/>
</dbReference>
<sequence>DLLEMKTMVAGLKNIADALGTRMTEVEQRVSDIEDEARGKMECIAELETKLAAMAEKMDDLENRSCRNNIRIVGFPEGVEKGNPAAFLASVLPSILQLPPDTHLNIERAHRSIGPQPGPDQRPRAFVVKLLQFPTRDRLLHAAREKNRLEWNGNRISLFPDLSKELQGRRQRFNPVRRLLQEKGVKYGVFSPATMKVTFNGKTSAFADPVEALEFAESLPPVKNLSKKLITKKKKKKEALQEYAMQ</sequence>
<dbReference type="Gene3D" id="3.30.250.20">
    <property type="entry name" value="L1 transposable element, C-terminal domain"/>
    <property type="match status" value="1"/>
</dbReference>
<dbReference type="PANTHER" id="PTHR11505">
    <property type="entry name" value="L1 TRANSPOSABLE ELEMENT-RELATED"/>
    <property type="match status" value="1"/>
</dbReference>
<dbReference type="InterPro" id="IPR042566">
    <property type="entry name" value="L1_C"/>
</dbReference>
<dbReference type="GeneTree" id="ENSGT00940000160789"/>
<evidence type="ECO:0008006" key="4">
    <source>
        <dbReference type="Google" id="ProtNLM"/>
    </source>
</evidence>
<proteinExistence type="predicted"/>
<reference evidence="2" key="2">
    <citation type="submission" date="2025-08" db="UniProtKB">
        <authorList>
            <consortium name="Ensembl"/>
        </authorList>
    </citation>
    <scope>IDENTIFICATION</scope>
</reference>
<dbReference type="EMBL" id="AFYH01257134">
    <property type="status" value="NOT_ANNOTATED_CDS"/>
    <property type="molecule type" value="Genomic_DNA"/>
</dbReference>
<keyword evidence="3" id="KW-1185">Reference proteome</keyword>
<dbReference type="HOGENOM" id="CLU_062834_2_1_1"/>
<dbReference type="Proteomes" id="UP000008672">
    <property type="component" value="Unassembled WGS sequence"/>
</dbReference>
<protein>
    <recommendedName>
        <fullName evidence="4">L1 transposable element RRM domain-containing protein</fullName>
    </recommendedName>
</protein>
<dbReference type="Gene3D" id="1.20.1270.70">
    <property type="entry name" value="Designed single chain three-helix bundle"/>
    <property type="match status" value="1"/>
</dbReference>
<dbReference type="Bgee" id="ENSLACG00000003518">
    <property type="expression patterns" value="Expressed in chordate pharynx"/>
</dbReference>
<dbReference type="InParanoid" id="H3A2T2"/>
<dbReference type="Gene3D" id="3.30.70.1820">
    <property type="entry name" value="L1 transposable element, RRM domain"/>
    <property type="match status" value="1"/>
</dbReference>
<keyword evidence="1" id="KW-0175">Coiled coil</keyword>
<evidence type="ECO:0000313" key="3">
    <source>
        <dbReference type="Proteomes" id="UP000008672"/>
    </source>
</evidence>
<feature type="coiled-coil region" evidence="1">
    <location>
        <begin position="16"/>
        <end position="64"/>
    </location>
</feature>
<dbReference type="OMA" id="HMTEANT"/>
<organism evidence="2 3">
    <name type="scientific">Latimeria chalumnae</name>
    <name type="common">Coelacanth</name>
    <dbReference type="NCBI Taxonomy" id="7897"/>
    <lineage>
        <taxon>Eukaryota</taxon>
        <taxon>Metazoa</taxon>
        <taxon>Chordata</taxon>
        <taxon>Craniata</taxon>
        <taxon>Vertebrata</taxon>
        <taxon>Euteleostomi</taxon>
        <taxon>Coelacanthiformes</taxon>
        <taxon>Coelacanthidae</taxon>
        <taxon>Latimeria</taxon>
    </lineage>
</organism>
<dbReference type="InterPro" id="IPR004244">
    <property type="entry name" value="Transposase_22"/>
</dbReference>
<dbReference type="AlphaFoldDB" id="H3A2T2"/>